<dbReference type="Pfam" id="PF02600">
    <property type="entry name" value="DsbB"/>
    <property type="match status" value="1"/>
</dbReference>
<evidence type="ECO:0000313" key="17">
    <source>
        <dbReference type="Proteomes" id="UP001163726"/>
    </source>
</evidence>
<dbReference type="SUPFAM" id="SSF158442">
    <property type="entry name" value="DsbB-like"/>
    <property type="match status" value="1"/>
</dbReference>
<feature type="disulfide bond" description="Redox-active" evidence="14">
    <location>
        <begin position="38"/>
        <end position="41"/>
    </location>
</feature>
<evidence type="ECO:0000256" key="11">
    <source>
        <dbReference type="ARBA" id="ARBA00023157"/>
    </source>
</evidence>
<evidence type="ECO:0000256" key="6">
    <source>
        <dbReference type="ARBA" id="ARBA00022692"/>
    </source>
</evidence>
<evidence type="ECO:0000256" key="13">
    <source>
        <dbReference type="ARBA" id="ARBA00023284"/>
    </source>
</evidence>
<feature type="topological domain" description="Periplasmic" evidence="14">
    <location>
        <begin position="29"/>
        <end position="46"/>
    </location>
</feature>
<evidence type="ECO:0000256" key="3">
    <source>
        <dbReference type="ARBA" id="ARBA00022448"/>
    </source>
</evidence>
<sequence>MSLQFNQSRLAWFILSSSALILELIALYFQYAMGLEPCIKCIYQRLALWGVFIASLPALIFPTEKFTRLISYLSGIFFAGWGYKIASEHVDIQTNPNPFAGCAFMPDFPSWFAPDVWFPALFEVRGDCGSIDWQFLSLSMPQWMQLIFGLYLAVFCLVPLYHLVKFKQI</sequence>
<dbReference type="InterPro" id="IPR023380">
    <property type="entry name" value="DsbB-like_sf"/>
</dbReference>
<evidence type="ECO:0000256" key="12">
    <source>
        <dbReference type="ARBA" id="ARBA00023186"/>
    </source>
</evidence>
<protein>
    <recommendedName>
        <fullName evidence="14">Disulfide bond formation protein B</fullName>
    </recommendedName>
    <alternativeName>
        <fullName evidence="14">Disulfide oxidoreductase</fullName>
    </alternativeName>
</protein>
<keyword evidence="4 14" id="KW-1003">Cell membrane</keyword>
<comment type="caution">
    <text evidence="14">Lacks conserved residue(s) required for the propagation of feature annotation.</text>
</comment>
<comment type="subcellular location">
    <subcellularLocation>
        <location evidence="1">Cell inner membrane</location>
        <topology evidence="1">Multi-pass membrane protein</topology>
    </subcellularLocation>
    <subcellularLocation>
        <location evidence="14">Cell membrane</location>
        <topology evidence="14">Multi-pass membrane protein</topology>
    </subcellularLocation>
</comment>
<keyword evidence="7 14" id="KW-0249">Electron transport</keyword>
<gene>
    <name evidence="14 16" type="primary">dsbB</name>
    <name evidence="16" type="ORF">OLW01_05840</name>
</gene>
<feature type="transmembrane region" description="Helical" evidence="15">
    <location>
        <begin position="12"/>
        <end position="30"/>
    </location>
</feature>
<feature type="transmembrane region" description="Helical" evidence="15">
    <location>
        <begin position="42"/>
        <end position="62"/>
    </location>
</feature>
<keyword evidence="3 14" id="KW-0813">Transport</keyword>
<evidence type="ECO:0000313" key="16">
    <source>
        <dbReference type="EMBL" id="WAJ71318.1"/>
    </source>
</evidence>
<comment type="function">
    <text evidence="14">Required for disulfide bond formation in some periplasmic proteins. Acts by oxidizing the DsbA protein.</text>
</comment>
<feature type="transmembrane region" description="Helical" evidence="15">
    <location>
        <begin position="143"/>
        <end position="164"/>
    </location>
</feature>
<evidence type="ECO:0000256" key="10">
    <source>
        <dbReference type="ARBA" id="ARBA00023136"/>
    </source>
</evidence>
<reference evidence="16" key="1">
    <citation type="submission" date="2022-10" db="EMBL/GenBank/DDBJ databases">
        <title>Catenovulum adriacola sp. nov. isolated in the Harbour of Susak.</title>
        <authorList>
            <person name="Schoch T."/>
            <person name="Reich S.J."/>
            <person name="Stoeferle S."/>
            <person name="Flaiz M."/>
            <person name="Kazda M."/>
            <person name="Riedel C.U."/>
            <person name="Duerre P."/>
        </authorList>
    </citation>
    <scope>NUCLEOTIDE SEQUENCE</scope>
    <source>
        <strain evidence="16">TS8</strain>
    </source>
</reference>
<feature type="topological domain" description="Cytoplasmic" evidence="14">
    <location>
        <begin position="1"/>
        <end position="11"/>
    </location>
</feature>
<keyword evidence="5" id="KW-0997">Cell inner membrane</keyword>
<dbReference type="PANTHER" id="PTHR36570">
    <property type="entry name" value="DISULFIDE BOND FORMATION PROTEIN B"/>
    <property type="match status" value="1"/>
</dbReference>
<evidence type="ECO:0000256" key="15">
    <source>
        <dbReference type="SAM" id="Phobius"/>
    </source>
</evidence>
<name>A0ABY7APZ3_9ALTE</name>
<evidence type="ECO:0000256" key="5">
    <source>
        <dbReference type="ARBA" id="ARBA00022519"/>
    </source>
</evidence>
<dbReference type="RefSeq" id="WP_268075794.1">
    <property type="nucleotide sequence ID" value="NZ_CP109965.1"/>
</dbReference>
<keyword evidence="13 14" id="KW-0676">Redox-active center</keyword>
<keyword evidence="12 14" id="KW-0143">Chaperone</keyword>
<keyword evidence="17" id="KW-1185">Reference proteome</keyword>
<dbReference type="EMBL" id="CP109965">
    <property type="protein sequence ID" value="WAJ71318.1"/>
    <property type="molecule type" value="Genomic_DNA"/>
</dbReference>
<keyword evidence="6 14" id="KW-0812">Transmembrane</keyword>
<evidence type="ECO:0000256" key="14">
    <source>
        <dbReference type="HAMAP-Rule" id="MF_00286"/>
    </source>
</evidence>
<evidence type="ECO:0000256" key="7">
    <source>
        <dbReference type="ARBA" id="ARBA00022982"/>
    </source>
</evidence>
<dbReference type="PANTHER" id="PTHR36570:SF2">
    <property type="entry name" value="DISULFIDE BOND FORMATION PROTEIN B"/>
    <property type="match status" value="1"/>
</dbReference>
<dbReference type="NCBIfam" id="NF002485">
    <property type="entry name" value="PRK01749.1"/>
    <property type="match status" value="1"/>
</dbReference>
<evidence type="ECO:0000256" key="2">
    <source>
        <dbReference type="ARBA" id="ARBA00008823"/>
    </source>
</evidence>
<keyword evidence="9 14" id="KW-0560">Oxidoreductase</keyword>
<keyword evidence="10 14" id="KW-0472">Membrane</keyword>
<dbReference type="GO" id="GO:0016491">
    <property type="term" value="F:oxidoreductase activity"/>
    <property type="evidence" value="ECO:0007669"/>
    <property type="project" value="UniProtKB-KW"/>
</dbReference>
<feature type="disulfide bond" description="Redox-active" evidence="14">
    <location>
        <begin position="102"/>
        <end position="128"/>
    </location>
</feature>
<dbReference type="InterPro" id="IPR050183">
    <property type="entry name" value="DsbB"/>
</dbReference>
<evidence type="ECO:0000256" key="9">
    <source>
        <dbReference type="ARBA" id="ARBA00023002"/>
    </source>
</evidence>
<dbReference type="Proteomes" id="UP001163726">
    <property type="component" value="Chromosome"/>
</dbReference>
<dbReference type="InterPro" id="IPR022920">
    <property type="entry name" value="Disulphide_bond_form_DsbB"/>
</dbReference>
<dbReference type="InterPro" id="IPR003752">
    <property type="entry name" value="DiS_bond_form_DsbB/BdbC"/>
</dbReference>
<keyword evidence="8 14" id="KW-1133">Transmembrane helix</keyword>
<comment type="similarity">
    <text evidence="2 14">Belongs to the DsbB family.</text>
</comment>
<accession>A0ABY7APZ3</accession>
<evidence type="ECO:0000256" key="4">
    <source>
        <dbReference type="ARBA" id="ARBA00022475"/>
    </source>
</evidence>
<feature type="topological domain" description="Cytoplasmic" evidence="14">
    <location>
        <begin position="162"/>
        <end position="169"/>
    </location>
</feature>
<dbReference type="Gene3D" id="1.20.1550.10">
    <property type="entry name" value="DsbB-like"/>
    <property type="match status" value="1"/>
</dbReference>
<dbReference type="HAMAP" id="MF_00286">
    <property type="entry name" value="DsbB"/>
    <property type="match status" value="1"/>
</dbReference>
<proteinExistence type="inferred from homology"/>
<feature type="topological domain" description="Periplasmic" evidence="14">
    <location>
        <begin position="88"/>
        <end position="142"/>
    </location>
</feature>
<evidence type="ECO:0000256" key="1">
    <source>
        <dbReference type="ARBA" id="ARBA00004429"/>
    </source>
</evidence>
<organism evidence="16 17">
    <name type="scientific">Catenovulum adriaticum</name>
    <dbReference type="NCBI Taxonomy" id="2984846"/>
    <lineage>
        <taxon>Bacteria</taxon>
        <taxon>Pseudomonadati</taxon>
        <taxon>Pseudomonadota</taxon>
        <taxon>Gammaproteobacteria</taxon>
        <taxon>Alteromonadales</taxon>
        <taxon>Alteromonadaceae</taxon>
        <taxon>Catenovulum</taxon>
    </lineage>
</organism>
<evidence type="ECO:0000256" key="8">
    <source>
        <dbReference type="ARBA" id="ARBA00022989"/>
    </source>
</evidence>
<keyword evidence="11 14" id="KW-1015">Disulfide bond</keyword>